<dbReference type="STRING" id="1441930.Z042_01480"/>
<proteinExistence type="predicted"/>
<accession>W0LFD4</accession>
<dbReference type="KEGG" id="sfo:Z042_01480"/>
<reference evidence="1 2" key="1">
    <citation type="submission" date="2014-01" db="EMBL/GenBank/DDBJ databases">
        <title>Isolation of Serratia multitudinisentens RB-25 from Ex-Landfill site.</title>
        <authorList>
            <person name="Robson E.H.J."/>
        </authorList>
    </citation>
    <scope>NUCLEOTIDE SEQUENCE [LARGE SCALE GENOMIC DNA]</scope>
    <source>
        <strain evidence="1 2">RB-25</strain>
    </source>
</reference>
<name>W0LFD4_9GAMM</name>
<evidence type="ECO:0000313" key="2">
    <source>
        <dbReference type="Proteomes" id="UP000019030"/>
    </source>
</evidence>
<sequence length="97" mass="10393">MTPEKQNAQHVVDTLNSLLEVDPGAIASLVDYRVSCSEEFARDTSAMVGICDGVFLVGMIGIINALIAPEVIAAIYEGKELTSFTVFVSNTKKEEGL</sequence>
<protein>
    <submittedName>
        <fullName evidence="1">Uncharacterized protein</fullName>
    </submittedName>
</protein>
<gene>
    <name evidence="1" type="ORF">Z042_01480</name>
</gene>
<evidence type="ECO:0000313" key="1">
    <source>
        <dbReference type="EMBL" id="AHG22578.1"/>
    </source>
</evidence>
<dbReference type="EMBL" id="CP007044">
    <property type="protein sequence ID" value="AHG22578.1"/>
    <property type="molecule type" value="Genomic_DNA"/>
</dbReference>
<reference evidence="1 2" key="2">
    <citation type="submission" date="2015-03" db="EMBL/GenBank/DDBJ databases">
        <authorList>
            <person name="Chan K.-G."/>
        </authorList>
    </citation>
    <scope>NUCLEOTIDE SEQUENCE [LARGE SCALE GENOMIC DNA]</scope>
    <source>
        <strain evidence="1 2">RB-25</strain>
    </source>
</reference>
<dbReference type="PATRIC" id="fig|1441930.4.peg.306"/>
<keyword evidence="2" id="KW-1185">Reference proteome</keyword>
<dbReference type="Proteomes" id="UP000019030">
    <property type="component" value="Chromosome"/>
</dbReference>
<dbReference type="OrthoDB" id="280774at2"/>
<dbReference type="AlphaFoldDB" id="W0LFD4"/>
<dbReference type="RefSeq" id="WP_024911019.1">
    <property type="nucleotide sequence ID" value="NZ_CP007044.2"/>
</dbReference>
<organism evidence="1 2">
    <name type="scientific">Chania multitudinisentens RB-25</name>
    <dbReference type="NCBI Taxonomy" id="1441930"/>
    <lineage>
        <taxon>Bacteria</taxon>
        <taxon>Pseudomonadati</taxon>
        <taxon>Pseudomonadota</taxon>
        <taxon>Gammaproteobacteria</taxon>
        <taxon>Enterobacterales</taxon>
        <taxon>Yersiniaceae</taxon>
        <taxon>Chania</taxon>
    </lineage>
</organism>
<dbReference type="HOGENOM" id="CLU_2345076_0_0_6"/>